<dbReference type="GO" id="GO:0097163">
    <property type="term" value="F:sulfur carrier activity"/>
    <property type="evidence" value="ECO:0007669"/>
    <property type="project" value="UniProtKB-UniRule"/>
</dbReference>
<dbReference type="Proteomes" id="UP000294462">
    <property type="component" value="Chromosome"/>
</dbReference>
<evidence type="ECO:0000313" key="6">
    <source>
        <dbReference type="EMBL" id="VFP86606.1"/>
    </source>
</evidence>
<proteinExistence type="inferred from homology"/>
<evidence type="ECO:0000313" key="7">
    <source>
        <dbReference type="Proteomes" id="UP000294462"/>
    </source>
</evidence>
<feature type="domain" description="UPF0033" evidence="5">
    <location>
        <begin position="17"/>
        <end position="41"/>
    </location>
</feature>
<feature type="active site" description="Cysteine persulfide intermediate" evidence="4">
    <location>
        <position position="24"/>
    </location>
</feature>
<dbReference type="RefSeq" id="WP_231939190.1">
    <property type="nucleotide sequence ID" value="NZ_LR217725.1"/>
</dbReference>
<evidence type="ECO:0000259" key="5">
    <source>
        <dbReference type="PROSITE" id="PS01148"/>
    </source>
</evidence>
<comment type="function">
    <text evidence="4">Sulfur carrier protein involved in sulfur trafficking in the cell. Part of a sulfur-relay system required for 2-thiolation during synthesis of 2-thiouridine of the modified wobble base 5-methylaminomethyl-2-thiouridine (mnm(5)s(2)U) in tRNA. Interacts with IscS and stimulates its cysteine desulfurase activity. Accepts an activated sulfur from IscS, which is then transferred to TusD, and thus determines the direction of sulfur flow from IscS to 2-thiouridine formation. Also appears to be involved in sulfur transfer for the biosynthesis of molybdopterin.</text>
</comment>
<reference evidence="6 7" key="1">
    <citation type="submission" date="2019-02" db="EMBL/GenBank/DDBJ databases">
        <authorList>
            <person name="Manzano-Marin A."/>
            <person name="Manzano-Marin A."/>
        </authorList>
    </citation>
    <scope>NUCLEOTIDE SEQUENCE [LARGE SCALE GENOMIC DNA]</scope>
    <source>
        <strain evidence="6 7">ErCipseudotaxifoliae</strain>
    </source>
</reference>
<sequence>MKKPNNNLLIMTAKYTLDTQGLRCPEPLMMVRKSIRHINNGDTLLVLSDDPATVYDIPNFCHFMDHTLIAQSINSLPYQYLLKKSNFCNEIT</sequence>
<keyword evidence="3 4" id="KW-0819">tRNA processing</keyword>
<comment type="pathway">
    <text evidence="4">tRNA modification.</text>
</comment>
<gene>
    <name evidence="4 6" type="primary">tusA</name>
    <name evidence="6" type="ORF">ERCIPSTX3056_048</name>
</gene>
<comment type="similarity">
    <text evidence="1 4">Belongs to the sulfur carrier protein TusA family.</text>
</comment>
<dbReference type="InterPro" id="IPR036868">
    <property type="entry name" value="TusA-like_sf"/>
</dbReference>
<dbReference type="GO" id="GO:0002143">
    <property type="term" value="P:tRNA wobble position uridine thiolation"/>
    <property type="evidence" value="ECO:0007669"/>
    <property type="project" value="InterPro"/>
</dbReference>
<organism evidence="6 7">
    <name type="scientific">Candidatus Erwinia haradaeae</name>
    <dbReference type="NCBI Taxonomy" id="1922217"/>
    <lineage>
        <taxon>Bacteria</taxon>
        <taxon>Pseudomonadati</taxon>
        <taxon>Pseudomonadota</taxon>
        <taxon>Gammaproteobacteria</taxon>
        <taxon>Enterobacterales</taxon>
        <taxon>Erwiniaceae</taxon>
        <taxon>Erwinia</taxon>
    </lineage>
</organism>
<accession>A0A451DIT7</accession>
<dbReference type="SUPFAM" id="SSF64307">
    <property type="entry name" value="SirA-like"/>
    <property type="match status" value="1"/>
</dbReference>
<dbReference type="Gene3D" id="3.30.110.40">
    <property type="entry name" value="TusA-like domain"/>
    <property type="match status" value="1"/>
</dbReference>
<protein>
    <recommendedName>
        <fullName evidence="4">Sulfur carrier protein TusA</fullName>
    </recommendedName>
    <alternativeName>
        <fullName evidence="4">Sulfur mediator TusA</fullName>
    </alternativeName>
    <alternativeName>
        <fullName evidence="4">Sulfur transfer protein TusA</fullName>
    </alternativeName>
    <alternativeName>
        <fullName evidence="4">tRNA 2-thiouridine synthesizing protein A</fullName>
    </alternativeName>
</protein>
<dbReference type="AlphaFoldDB" id="A0A451DIT7"/>
<name>A0A451DIT7_9GAMM</name>
<evidence type="ECO:0000256" key="4">
    <source>
        <dbReference type="HAMAP-Rule" id="MF_00413"/>
    </source>
</evidence>
<dbReference type="KEGG" id="ehd:ERCIPSTX3056_048"/>
<keyword evidence="7" id="KW-1185">Reference proteome</keyword>
<dbReference type="InterPro" id="IPR001455">
    <property type="entry name" value="TusA-like"/>
</dbReference>
<dbReference type="HAMAP" id="MF_00413">
    <property type="entry name" value="Thiourid_synth_A"/>
    <property type="match status" value="1"/>
</dbReference>
<evidence type="ECO:0000256" key="3">
    <source>
        <dbReference type="ARBA" id="ARBA00022694"/>
    </source>
</evidence>
<comment type="subunit">
    <text evidence="4">Interacts with IscS.</text>
</comment>
<dbReference type="Pfam" id="PF01206">
    <property type="entry name" value="TusA"/>
    <property type="match status" value="1"/>
</dbReference>
<dbReference type="GO" id="GO:0005737">
    <property type="term" value="C:cytoplasm"/>
    <property type="evidence" value="ECO:0007669"/>
    <property type="project" value="UniProtKB-SubCell"/>
</dbReference>
<evidence type="ECO:0000256" key="2">
    <source>
        <dbReference type="ARBA" id="ARBA00022490"/>
    </source>
</evidence>
<evidence type="ECO:0000256" key="1">
    <source>
        <dbReference type="ARBA" id="ARBA00008984"/>
    </source>
</evidence>
<dbReference type="NCBIfam" id="NF001423">
    <property type="entry name" value="PRK00299.1"/>
    <property type="match status" value="1"/>
</dbReference>
<dbReference type="PANTHER" id="PTHR33279:SF2">
    <property type="entry name" value="SULFUR CARRIER PROTEIN TUSA"/>
    <property type="match status" value="1"/>
</dbReference>
<comment type="subcellular location">
    <subcellularLocation>
        <location evidence="4">Cytoplasm</location>
    </subcellularLocation>
</comment>
<dbReference type="EMBL" id="LR217725">
    <property type="protein sequence ID" value="VFP86606.1"/>
    <property type="molecule type" value="Genomic_DNA"/>
</dbReference>
<keyword evidence="2 4" id="KW-0963">Cytoplasm</keyword>
<dbReference type="PROSITE" id="PS01148">
    <property type="entry name" value="UPF0033"/>
    <property type="match status" value="1"/>
</dbReference>
<dbReference type="InterPro" id="IPR022931">
    <property type="entry name" value="Sulphur_carrier_TusA"/>
</dbReference>
<dbReference type="PANTHER" id="PTHR33279">
    <property type="entry name" value="SULFUR CARRIER PROTEIN YEDF-RELATED"/>
    <property type="match status" value="1"/>
</dbReference>